<dbReference type="EMBL" id="SNYW01000006">
    <property type="protein sequence ID" value="TDQ84056.1"/>
    <property type="molecule type" value="Genomic_DNA"/>
</dbReference>
<reference evidence="2 3" key="1">
    <citation type="submission" date="2019-03" db="EMBL/GenBank/DDBJ databases">
        <title>Genomic Encyclopedia of Type Strains, Phase III (KMG-III): the genomes of soil and plant-associated and newly described type strains.</title>
        <authorList>
            <person name="Whitman W."/>
        </authorList>
    </citation>
    <scope>NUCLEOTIDE SEQUENCE [LARGE SCALE GENOMIC DNA]</scope>
    <source>
        <strain evidence="2 3">CGMCC 1.7660</strain>
    </source>
</reference>
<evidence type="ECO:0000313" key="3">
    <source>
        <dbReference type="Proteomes" id="UP000295783"/>
    </source>
</evidence>
<proteinExistence type="predicted"/>
<dbReference type="CDD" id="cd06588">
    <property type="entry name" value="PhnB_like"/>
    <property type="match status" value="1"/>
</dbReference>
<dbReference type="Gene3D" id="3.10.180.10">
    <property type="entry name" value="2,3-Dihydroxybiphenyl 1,2-Dioxygenase, domain 1"/>
    <property type="match status" value="1"/>
</dbReference>
<protein>
    <submittedName>
        <fullName evidence="2">Two-component system sensor histidine kinase QseC</fullName>
    </submittedName>
</protein>
<dbReference type="Proteomes" id="UP000295783">
    <property type="component" value="Unassembled WGS sequence"/>
</dbReference>
<name>A0A4R6WRD1_9PROT</name>
<dbReference type="AlphaFoldDB" id="A0A4R6WRD1"/>
<dbReference type="InterPro" id="IPR028973">
    <property type="entry name" value="PhnB-like"/>
</dbReference>
<comment type="caution">
    <text evidence="2">The sequence shown here is derived from an EMBL/GenBank/DDBJ whole genome shotgun (WGS) entry which is preliminary data.</text>
</comment>
<dbReference type="Pfam" id="PF06983">
    <property type="entry name" value="3-dmu-9_3-mt"/>
    <property type="match status" value="1"/>
</dbReference>
<dbReference type="SUPFAM" id="SSF54593">
    <property type="entry name" value="Glyoxalase/Bleomycin resistance protein/Dihydroxybiphenyl dioxygenase"/>
    <property type="match status" value="1"/>
</dbReference>
<gene>
    <name evidence="2" type="ORF">A8950_0602</name>
</gene>
<dbReference type="GO" id="GO:0016301">
    <property type="term" value="F:kinase activity"/>
    <property type="evidence" value="ECO:0007669"/>
    <property type="project" value="UniProtKB-KW"/>
</dbReference>
<keyword evidence="3" id="KW-1185">Reference proteome</keyword>
<dbReference type="PIRSF" id="PIRSF021700">
    <property type="entry name" value="3_dmu_93_MTrfase"/>
    <property type="match status" value="1"/>
</dbReference>
<dbReference type="InterPro" id="IPR009725">
    <property type="entry name" value="3_dmu_93_MTrfase"/>
</dbReference>
<organism evidence="2 3">
    <name type="scientific">Dongia mobilis</name>
    <dbReference type="NCBI Taxonomy" id="578943"/>
    <lineage>
        <taxon>Bacteria</taxon>
        <taxon>Pseudomonadati</taxon>
        <taxon>Pseudomonadota</taxon>
        <taxon>Alphaproteobacteria</taxon>
        <taxon>Rhodospirillales</taxon>
        <taxon>Dongiaceae</taxon>
        <taxon>Dongia</taxon>
    </lineage>
</organism>
<feature type="domain" description="PhnB-like" evidence="1">
    <location>
        <begin position="9"/>
        <end position="124"/>
    </location>
</feature>
<evidence type="ECO:0000259" key="1">
    <source>
        <dbReference type="Pfam" id="PF06983"/>
    </source>
</evidence>
<dbReference type="OrthoDB" id="9806473at2"/>
<accession>A0A4R6WRD1</accession>
<dbReference type="PANTHER" id="PTHR33990">
    <property type="entry name" value="PROTEIN YJDN-RELATED"/>
    <property type="match status" value="1"/>
</dbReference>
<evidence type="ECO:0000313" key="2">
    <source>
        <dbReference type="EMBL" id="TDQ84056.1"/>
    </source>
</evidence>
<keyword evidence="2" id="KW-0418">Kinase</keyword>
<dbReference type="RefSeq" id="WP_133612118.1">
    <property type="nucleotide sequence ID" value="NZ_SNYW01000006.1"/>
</dbReference>
<dbReference type="InterPro" id="IPR029068">
    <property type="entry name" value="Glyas_Bleomycin-R_OHBP_Dase"/>
</dbReference>
<sequence>MQLAAGSRQKIATHLWFDRNAEEAIDFYCALLPDSRVKGKLLYGKDQMGPEGSVMSIVFDLCGQEFMAVNGGPHYRMSPAISLFLKCADQGEIDHYWEKLLAGGGQALACGWLTDRFGVTWQVVPEALYGMLADRDNSRSARVMAALLGMTKLDLAALERAFASD</sequence>
<keyword evidence="2" id="KW-0808">Transferase</keyword>